<dbReference type="Gene3D" id="3.30.700.10">
    <property type="entry name" value="Glycoprotein, Type 4 Pilin"/>
    <property type="match status" value="1"/>
</dbReference>
<keyword evidence="2" id="KW-0488">Methylation</keyword>
<dbReference type="InterPro" id="IPR012902">
    <property type="entry name" value="N_methyl_site"/>
</dbReference>
<dbReference type="KEGG" id="cmp:Cha6605_2755"/>
<evidence type="ECO:0000313" key="7">
    <source>
        <dbReference type="EMBL" id="AFY93794.1"/>
    </source>
</evidence>
<dbReference type="RefSeq" id="WP_015159940.1">
    <property type="nucleotide sequence ID" value="NC_019697.1"/>
</dbReference>
<keyword evidence="5 6" id="KW-0472">Membrane</keyword>
<dbReference type="SUPFAM" id="SSF54523">
    <property type="entry name" value="Pili subunits"/>
    <property type="match status" value="1"/>
</dbReference>
<dbReference type="STRING" id="1173020.Cha6605_2755"/>
<dbReference type="InterPro" id="IPR000983">
    <property type="entry name" value="Bac_GSPG_pilin"/>
</dbReference>
<keyword evidence="3 6" id="KW-0812">Transmembrane</keyword>
<evidence type="ECO:0000256" key="2">
    <source>
        <dbReference type="ARBA" id="ARBA00022481"/>
    </source>
</evidence>
<dbReference type="InterPro" id="IPR031975">
    <property type="entry name" value="Pilin_GH"/>
</dbReference>
<organism evidence="7 8">
    <name type="scientific">Chamaesiphon minutus (strain ATCC 27169 / PCC 6605)</name>
    <dbReference type="NCBI Taxonomy" id="1173020"/>
    <lineage>
        <taxon>Bacteria</taxon>
        <taxon>Bacillati</taxon>
        <taxon>Cyanobacteriota</taxon>
        <taxon>Cyanophyceae</taxon>
        <taxon>Gomontiellales</taxon>
        <taxon>Chamaesiphonaceae</taxon>
        <taxon>Chamaesiphon</taxon>
    </lineage>
</organism>
<evidence type="ECO:0000256" key="6">
    <source>
        <dbReference type="SAM" id="Phobius"/>
    </source>
</evidence>
<dbReference type="eggNOG" id="COG2165">
    <property type="taxonomic scope" value="Bacteria"/>
</dbReference>
<dbReference type="EMBL" id="CP003600">
    <property type="protein sequence ID" value="AFY93794.1"/>
    <property type="molecule type" value="Genomic_DNA"/>
</dbReference>
<sequence>MRTELQAKFIQHLNNRKKSDKGFTLVELLVVIIIIGILAAIALPNFLNQTSKAKQSEAKQNVALVNKTQNAFRAENQSFASTFNILAIGSVTDTVAPGSGTSANYSYTMGQSAATDSAVAIAVARDGGLKAYNGGITRFVNGAGQNVTGTILCEATAASTVAPVAVTFAAGVRPVCGASTGVGGVTTISI</sequence>
<dbReference type="Pfam" id="PF07963">
    <property type="entry name" value="N_methyl"/>
    <property type="match status" value="1"/>
</dbReference>
<evidence type="ECO:0000256" key="3">
    <source>
        <dbReference type="ARBA" id="ARBA00022692"/>
    </source>
</evidence>
<protein>
    <submittedName>
        <fullName evidence="7">Prepilin-type N-terminal cleavage/methylation domain-containing protein</fullName>
    </submittedName>
</protein>
<proteinExistence type="predicted"/>
<dbReference type="GO" id="GO:0016020">
    <property type="term" value="C:membrane"/>
    <property type="evidence" value="ECO:0007669"/>
    <property type="project" value="UniProtKB-SubCell"/>
</dbReference>
<gene>
    <name evidence="7" type="ORF">Cha6605_2755</name>
</gene>
<dbReference type="HOGENOM" id="CLU_091705_5_0_3"/>
<dbReference type="PROSITE" id="PS00409">
    <property type="entry name" value="PROKAR_NTER_METHYL"/>
    <property type="match status" value="1"/>
</dbReference>
<keyword evidence="4 6" id="KW-1133">Transmembrane helix</keyword>
<dbReference type="Proteomes" id="UP000010366">
    <property type="component" value="Chromosome"/>
</dbReference>
<keyword evidence="8" id="KW-1185">Reference proteome</keyword>
<dbReference type="GO" id="GO:0015627">
    <property type="term" value="C:type II protein secretion system complex"/>
    <property type="evidence" value="ECO:0007669"/>
    <property type="project" value="InterPro"/>
</dbReference>
<dbReference type="GO" id="GO:0015628">
    <property type="term" value="P:protein secretion by the type II secretion system"/>
    <property type="evidence" value="ECO:0007669"/>
    <property type="project" value="InterPro"/>
</dbReference>
<dbReference type="PANTHER" id="PTHR30093">
    <property type="entry name" value="GENERAL SECRETION PATHWAY PROTEIN G"/>
    <property type="match status" value="1"/>
</dbReference>
<dbReference type="PANTHER" id="PTHR30093:SF44">
    <property type="entry name" value="TYPE II SECRETION SYSTEM CORE PROTEIN G"/>
    <property type="match status" value="1"/>
</dbReference>
<name>K9UHY1_CHAP6</name>
<evidence type="ECO:0000256" key="4">
    <source>
        <dbReference type="ARBA" id="ARBA00022989"/>
    </source>
</evidence>
<reference evidence="7 8" key="1">
    <citation type="submission" date="2012-05" db="EMBL/GenBank/DDBJ databases">
        <title>Finished chromosome of genome of Chamaesiphon sp. PCC 6605.</title>
        <authorList>
            <consortium name="US DOE Joint Genome Institute"/>
            <person name="Gugger M."/>
            <person name="Coursin T."/>
            <person name="Rippka R."/>
            <person name="Tandeau De Marsac N."/>
            <person name="Huntemann M."/>
            <person name="Wei C.-L."/>
            <person name="Han J."/>
            <person name="Detter J.C."/>
            <person name="Han C."/>
            <person name="Tapia R."/>
            <person name="Chen A."/>
            <person name="Kyrpides N."/>
            <person name="Mavromatis K."/>
            <person name="Markowitz V."/>
            <person name="Szeto E."/>
            <person name="Ivanova N."/>
            <person name="Pagani I."/>
            <person name="Pati A."/>
            <person name="Goodwin L."/>
            <person name="Nordberg H.P."/>
            <person name="Cantor M.N."/>
            <person name="Hua S.X."/>
            <person name="Woyke T."/>
            <person name="Kerfeld C.A."/>
        </authorList>
    </citation>
    <scope>NUCLEOTIDE SEQUENCE [LARGE SCALE GENOMIC DNA]</scope>
    <source>
        <strain evidence="8">ATCC 27169 / PCC 6605</strain>
    </source>
</reference>
<feature type="transmembrane region" description="Helical" evidence="6">
    <location>
        <begin position="25"/>
        <end position="47"/>
    </location>
</feature>
<dbReference type="OrthoDB" id="467711at2"/>
<dbReference type="AlphaFoldDB" id="K9UHY1"/>
<evidence type="ECO:0000256" key="5">
    <source>
        <dbReference type="ARBA" id="ARBA00023136"/>
    </source>
</evidence>
<dbReference type="InterPro" id="IPR045584">
    <property type="entry name" value="Pilin-like"/>
</dbReference>
<accession>K9UHY1</accession>
<dbReference type="Pfam" id="PF16734">
    <property type="entry name" value="Pilin_GH"/>
    <property type="match status" value="1"/>
</dbReference>
<evidence type="ECO:0000256" key="1">
    <source>
        <dbReference type="ARBA" id="ARBA00004167"/>
    </source>
</evidence>
<evidence type="ECO:0000313" key="8">
    <source>
        <dbReference type="Proteomes" id="UP000010366"/>
    </source>
</evidence>
<comment type="subcellular location">
    <subcellularLocation>
        <location evidence="1">Membrane</location>
        <topology evidence="1">Single-pass membrane protein</topology>
    </subcellularLocation>
</comment>
<dbReference type="NCBIfam" id="TIGR02532">
    <property type="entry name" value="IV_pilin_GFxxxE"/>
    <property type="match status" value="1"/>
</dbReference>
<dbReference type="PRINTS" id="PR00813">
    <property type="entry name" value="BCTERIALGSPG"/>
</dbReference>